<protein>
    <submittedName>
        <fullName evidence="4">Concanavalin A-like lectin/glucanase domain-containing protein</fullName>
    </submittedName>
</protein>
<reference evidence="4" key="1">
    <citation type="journal article" date="2023" name="Mol. Phylogenet. Evol.">
        <title>Genome-scale phylogeny and comparative genomics of the fungal order Sordariales.</title>
        <authorList>
            <person name="Hensen N."/>
            <person name="Bonometti L."/>
            <person name="Westerberg I."/>
            <person name="Brannstrom I.O."/>
            <person name="Guillou S."/>
            <person name="Cros-Aarteil S."/>
            <person name="Calhoun S."/>
            <person name="Haridas S."/>
            <person name="Kuo A."/>
            <person name="Mondo S."/>
            <person name="Pangilinan J."/>
            <person name="Riley R."/>
            <person name="LaButti K."/>
            <person name="Andreopoulos B."/>
            <person name="Lipzen A."/>
            <person name="Chen C."/>
            <person name="Yan M."/>
            <person name="Daum C."/>
            <person name="Ng V."/>
            <person name="Clum A."/>
            <person name="Steindorff A."/>
            <person name="Ohm R.A."/>
            <person name="Martin F."/>
            <person name="Silar P."/>
            <person name="Natvig D.O."/>
            <person name="Lalanne C."/>
            <person name="Gautier V."/>
            <person name="Ament-Velasquez S.L."/>
            <person name="Kruys A."/>
            <person name="Hutchinson M.I."/>
            <person name="Powell A.J."/>
            <person name="Barry K."/>
            <person name="Miller A.N."/>
            <person name="Grigoriev I.V."/>
            <person name="Debuchy R."/>
            <person name="Gladieux P."/>
            <person name="Hiltunen Thoren M."/>
            <person name="Johannesson H."/>
        </authorList>
    </citation>
    <scope>NUCLEOTIDE SEQUENCE</scope>
    <source>
        <strain evidence="4">PSN293</strain>
    </source>
</reference>
<evidence type="ECO:0000313" key="4">
    <source>
        <dbReference type="EMBL" id="KAK4212085.1"/>
    </source>
</evidence>
<organism evidence="4 5">
    <name type="scientific">Rhypophila decipiens</name>
    <dbReference type="NCBI Taxonomy" id="261697"/>
    <lineage>
        <taxon>Eukaryota</taxon>
        <taxon>Fungi</taxon>
        <taxon>Dikarya</taxon>
        <taxon>Ascomycota</taxon>
        <taxon>Pezizomycotina</taxon>
        <taxon>Sordariomycetes</taxon>
        <taxon>Sordariomycetidae</taxon>
        <taxon>Sordariales</taxon>
        <taxon>Naviculisporaceae</taxon>
        <taxon>Rhypophila</taxon>
    </lineage>
</organism>
<dbReference type="GO" id="GO:0004553">
    <property type="term" value="F:hydrolase activity, hydrolyzing O-glycosyl compounds"/>
    <property type="evidence" value="ECO:0007669"/>
    <property type="project" value="InterPro"/>
</dbReference>
<evidence type="ECO:0000313" key="5">
    <source>
        <dbReference type="Proteomes" id="UP001301769"/>
    </source>
</evidence>
<comment type="caution">
    <text evidence="4">The sequence shown here is derived from an EMBL/GenBank/DDBJ whole genome shotgun (WGS) entry which is preliminary data.</text>
</comment>
<evidence type="ECO:0000256" key="2">
    <source>
        <dbReference type="SAM" id="SignalP"/>
    </source>
</evidence>
<dbReference type="InterPro" id="IPR013320">
    <property type="entry name" value="ConA-like_dom_sf"/>
</dbReference>
<feature type="region of interest" description="Disordered" evidence="1">
    <location>
        <begin position="326"/>
        <end position="441"/>
    </location>
</feature>
<sequence length="631" mass="66977">MAPSFAKLGAAAVACAASVAAADQHIYKLSDSYNADNFFSKFNFFTDPDPTNGFVQYQSEEEATRLGLIAKQGEEIFIGVDHSSSGPEVDGRKSVRIESKDKLDTGLIIGKFTHFPKPVCGAWPAFWTFGDVWPTDGEIDIYEMWNLASHNLLTYHTGAPDEVGECHAKSENFLGDLKTPNCDNFADGQYAGQGCGATELNGQWGSSTGGVYATDIQPEGVRVWSWPRDQEPQDIKDGKPDPASWGKPHFAVESDDCDITRAFRKQKIVLNVAFCGGATESNWNQQCSIITKGSTCVDWVRNNPDAFADVFWKISYIDIYQREKATPSSSSDCSDEPEETETVTATASEDVPVSTGYPVETSDAAPVSESTSCSETETATVTEAPVSETSSCTDTETVTATETEAPVSETTSCSETETETATVTETESEVPVSTTAAPETTEYTTSTVYSTSTYTVTSCSTTVTDCPHNGGSYTKTEVIPVSTTICPVEKTTGGPIVPVTTATTEDEDEYETTTATTTLQLTTTVDYLPEESTSVPAPADVPSGKPYVPIPGAPSAPAFPYPGVNSTLSTLAPKPTGGLGYSASRPVYVPTAPVTTPEQVQETAPVTAGANKGRVGGAFVMAVAGFAALLL</sequence>
<feature type="domain" description="GH16" evidence="3">
    <location>
        <begin position="22"/>
        <end position="308"/>
    </location>
</feature>
<dbReference type="GO" id="GO:0009251">
    <property type="term" value="P:glucan catabolic process"/>
    <property type="evidence" value="ECO:0007669"/>
    <property type="project" value="TreeGrafter"/>
</dbReference>
<dbReference type="PANTHER" id="PTHR10963:SF24">
    <property type="entry name" value="GLYCOSIDASE C21B10.07-RELATED"/>
    <property type="match status" value="1"/>
</dbReference>
<dbReference type="PROSITE" id="PS51762">
    <property type="entry name" value="GH16_2"/>
    <property type="match status" value="1"/>
</dbReference>
<accession>A0AAN6Y568</accession>
<reference evidence="4" key="2">
    <citation type="submission" date="2023-05" db="EMBL/GenBank/DDBJ databases">
        <authorList>
            <consortium name="Lawrence Berkeley National Laboratory"/>
            <person name="Steindorff A."/>
            <person name="Hensen N."/>
            <person name="Bonometti L."/>
            <person name="Westerberg I."/>
            <person name="Brannstrom I.O."/>
            <person name="Guillou S."/>
            <person name="Cros-Aarteil S."/>
            <person name="Calhoun S."/>
            <person name="Haridas S."/>
            <person name="Kuo A."/>
            <person name="Mondo S."/>
            <person name="Pangilinan J."/>
            <person name="Riley R."/>
            <person name="Labutti K."/>
            <person name="Andreopoulos B."/>
            <person name="Lipzen A."/>
            <person name="Chen C."/>
            <person name="Yanf M."/>
            <person name="Daum C."/>
            <person name="Ng V."/>
            <person name="Clum A."/>
            <person name="Ohm R."/>
            <person name="Martin F."/>
            <person name="Silar P."/>
            <person name="Natvig D."/>
            <person name="Lalanne C."/>
            <person name="Gautier V."/>
            <person name="Ament-Velasquez S.L."/>
            <person name="Kruys A."/>
            <person name="Hutchinson M.I."/>
            <person name="Powell A.J."/>
            <person name="Barry K."/>
            <person name="Miller A.N."/>
            <person name="Grigoriev I.V."/>
            <person name="Debuchy R."/>
            <person name="Gladieux P."/>
            <person name="Thoren M.H."/>
            <person name="Johannesson H."/>
        </authorList>
    </citation>
    <scope>NUCLEOTIDE SEQUENCE</scope>
    <source>
        <strain evidence="4">PSN293</strain>
    </source>
</reference>
<dbReference type="CDD" id="cd02181">
    <property type="entry name" value="GH16_fungal_Lam16A_glucanase"/>
    <property type="match status" value="1"/>
</dbReference>
<feature type="compositionally biased region" description="Low complexity" evidence="1">
    <location>
        <begin position="342"/>
        <end position="351"/>
    </location>
</feature>
<dbReference type="AlphaFoldDB" id="A0AAN6Y568"/>
<evidence type="ECO:0000256" key="1">
    <source>
        <dbReference type="SAM" id="MobiDB-lite"/>
    </source>
</evidence>
<dbReference type="Gene3D" id="2.60.120.200">
    <property type="match status" value="1"/>
</dbReference>
<dbReference type="InterPro" id="IPR000757">
    <property type="entry name" value="Beta-glucanase-like"/>
</dbReference>
<feature type="chain" id="PRO_5043005099" evidence="2">
    <location>
        <begin position="22"/>
        <end position="631"/>
    </location>
</feature>
<dbReference type="InterPro" id="IPR050546">
    <property type="entry name" value="Glycosyl_Hydrlase_16"/>
</dbReference>
<dbReference type="EMBL" id="MU858134">
    <property type="protein sequence ID" value="KAK4212085.1"/>
    <property type="molecule type" value="Genomic_DNA"/>
</dbReference>
<keyword evidence="5" id="KW-1185">Reference proteome</keyword>
<keyword evidence="2" id="KW-0732">Signal</keyword>
<gene>
    <name evidence="4" type="ORF">QBC37DRAFT_288695</name>
</gene>
<dbReference type="PANTHER" id="PTHR10963">
    <property type="entry name" value="GLYCOSYL HYDROLASE-RELATED"/>
    <property type="match status" value="1"/>
</dbReference>
<feature type="signal peptide" evidence="2">
    <location>
        <begin position="1"/>
        <end position="21"/>
    </location>
</feature>
<proteinExistence type="predicted"/>
<dbReference type="Pfam" id="PF26113">
    <property type="entry name" value="GH16_XgeA"/>
    <property type="match status" value="1"/>
</dbReference>
<dbReference type="Proteomes" id="UP001301769">
    <property type="component" value="Unassembled WGS sequence"/>
</dbReference>
<evidence type="ECO:0000259" key="3">
    <source>
        <dbReference type="PROSITE" id="PS51762"/>
    </source>
</evidence>
<name>A0AAN6Y568_9PEZI</name>
<dbReference type="SUPFAM" id="SSF49899">
    <property type="entry name" value="Concanavalin A-like lectins/glucanases"/>
    <property type="match status" value="1"/>
</dbReference>
<feature type="compositionally biased region" description="Low complexity" evidence="1">
    <location>
        <begin position="366"/>
        <end position="441"/>
    </location>
</feature>